<sequence length="146" mass="17020">MNFEEKLNKILNDSNLNKQEKLSSLGAIGDILEYGDISRDEAIQEMNVLIKYVVEQNDNDIQEEILNIILNGENSRNVDKELDLEPIVLNLSKFNDECISYILSMLGYSGKEKYRKVIEQFKNNPRLEEDVEDALFELDYRVKNQK</sequence>
<comment type="caution">
    <text evidence="1">The sequence shown here is derived from an EMBL/GenBank/DDBJ whole genome shotgun (WGS) entry which is preliminary data.</text>
</comment>
<evidence type="ECO:0000313" key="1">
    <source>
        <dbReference type="EMBL" id="MBO1628470.1"/>
    </source>
</evidence>
<proteinExistence type="predicted"/>
<gene>
    <name evidence="1" type="ORF">J4P90_25440</name>
</gene>
<dbReference type="Proteomes" id="UP000677611">
    <property type="component" value="Unassembled WGS sequence"/>
</dbReference>
<organism evidence="1 2">
    <name type="scientific">Bacillus arachidis</name>
    <dbReference type="NCBI Taxonomy" id="2819290"/>
    <lineage>
        <taxon>Bacteria</taxon>
        <taxon>Bacillati</taxon>
        <taxon>Bacillota</taxon>
        <taxon>Bacilli</taxon>
        <taxon>Bacillales</taxon>
        <taxon>Bacillaceae</taxon>
        <taxon>Bacillus</taxon>
    </lineage>
</organism>
<dbReference type="EMBL" id="JAGDQJ010000050">
    <property type="protein sequence ID" value="MBO1628470.1"/>
    <property type="molecule type" value="Genomic_DNA"/>
</dbReference>
<keyword evidence="2" id="KW-1185">Reference proteome</keyword>
<evidence type="ECO:0000313" key="2">
    <source>
        <dbReference type="Proteomes" id="UP000677611"/>
    </source>
</evidence>
<name>A0ABS3P6M3_9BACI</name>
<evidence type="ECO:0008006" key="3">
    <source>
        <dbReference type="Google" id="ProtNLM"/>
    </source>
</evidence>
<protein>
    <recommendedName>
        <fullName evidence="3">Immunity protein 30</fullName>
    </recommendedName>
</protein>
<accession>A0ABS3P6M3</accession>
<dbReference type="RefSeq" id="WP_208019485.1">
    <property type="nucleotide sequence ID" value="NZ_JAGDQJ010000050.1"/>
</dbReference>
<reference evidence="1 2" key="1">
    <citation type="submission" date="2021-03" db="EMBL/GenBank/DDBJ databases">
        <title>Identification of novel Bacillus strains.</title>
        <authorList>
            <person name="Xiao Z."/>
            <person name="Li Y."/>
            <person name="Shen J."/>
        </authorList>
    </citation>
    <scope>NUCLEOTIDE SEQUENCE [LARGE SCALE GENOMIC DNA]</scope>
    <source>
        <strain evidence="1 2">SY8</strain>
    </source>
</reference>